<dbReference type="STRING" id="3821.A0A151SHL2"/>
<name>A0A151SHL2_CAJCA</name>
<reference evidence="1 2" key="1">
    <citation type="journal article" date="2012" name="Nat. Biotechnol.">
        <title>Draft genome sequence of pigeonpea (Cajanus cajan), an orphan legume crop of resource-poor farmers.</title>
        <authorList>
            <person name="Varshney R.K."/>
            <person name="Chen W."/>
            <person name="Li Y."/>
            <person name="Bharti A.K."/>
            <person name="Saxena R.K."/>
            <person name="Schlueter J.A."/>
            <person name="Donoghue M.T."/>
            <person name="Azam S."/>
            <person name="Fan G."/>
            <person name="Whaley A.M."/>
            <person name="Farmer A.D."/>
            <person name="Sheridan J."/>
            <person name="Iwata A."/>
            <person name="Tuteja R."/>
            <person name="Penmetsa R.V."/>
            <person name="Wu W."/>
            <person name="Upadhyaya H.D."/>
            <person name="Yang S.P."/>
            <person name="Shah T."/>
            <person name="Saxena K.B."/>
            <person name="Michael T."/>
            <person name="McCombie W.R."/>
            <person name="Yang B."/>
            <person name="Zhang G."/>
            <person name="Yang H."/>
            <person name="Wang J."/>
            <person name="Spillane C."/>
            <person name="Cook D.R."/>
            <person name="May G.D."/>
            <person name="Xu X."/>
            <person name="Jackson S.A."/>
        </authorList>
    </citation>
    <scope>NUCLEOTIDE SEQUENCE [LARGE SCALE GENOMIC DNA]</scope>
    <source>
        <strain evidence="2">cv. Asha</strain>
    </source>
</reference>
<dbReference type="OMA" id="WQSYERI"/>
<dbReference type="Proteomes" id="UP000075243">
    <property type="component" value="Chromosome 11"/>
</dbReference>
<dbReference type="AlphaFoldDB" id="A0A151SHL2"/>
<keyword evidence="2" id="KW-1185">Reference proteome</keyword>
<dbReference type="PANTHER" id="PTHR33168">
    <property type="entry name" value="STRESS INDUCED PROTEIN-RELATED"/>
    <property type="match status" value="1"/>
</dbReference>
<gene>
    <name evidence="1" type="ORF">KK1_000386</name>
</gene>
<protein>
    <submittedName>
        <fullName evidence="1">Uncharacterized protein</fullName>
    </submittedName>
</protein>
<evidence type="ECO:0000313" key="1">
    <source>
        <dbReference type="EMBL" id="KYP54211.1"/>
    </source>
</evidence>
<accession>A0A151SHL2</accession>
<dbReference type="Gramene" id="C.cajan_00376.t">
    <property type="protein sequence ID" value="C.cajan_00376.t.cds1"/>
    <property type="gene ID" value="C.cajan_00376"/>
</dbReference>
<proteinExistence type="predicted"/>
<sequence length="127" mass="14859">MNLENCHCLSTIRSNSNWSSYERISYDPIVCVNEFVARLKMGSWKTLWRKIKRERRRFFSPSPVFHHFHVQYDPTSYLQNFDDGYSTDPDNVSRSFSARFAAPSKIFGRIDAKGDGELEINHKSSMV</sequence>
<organism evidence="1 2">
    <name type="scientific">Cajanus cajan</name>
    <name type="common">Pigeon pea</name>
    <name type="synonym">Cajanus indicus</name>
    <dbReference type="NCBI Taxonomy" id="3821"/>
    <lineage>
        <taxon>Eukaryota</taxon>
        <taxon>Viridiplantae</taxon>
        <taxon>Streptophyta</taxon>
        <taxon>Embryophyta</taxon>
        <taxon>Tracheophyta</taxon>
        <taxon>Spermatophyta</taxon>
        <taxon>Magnoliopsida</taxon>
        <taxon>eudicotyledons</taxon>
        <taxon>Gunneridae</taxon>
        <taxon>Pentapetalae</taxon>
        <taxon>rosids</taxon>
        <taxon>fabids</taxon>
        <taxon>Fabales</taxon>
        <taxon>Fabaceae</taxon>
        <taxon>Papilionoideae</taxon>
        <taxon>50 kb inversion clade</taxon>
        <taxon>NPAAA clade</taxon>
        <taxon>indigoferoid/millettioid clade</taxon>
        <taxon>Phaseoleae</taxon>
        <taxon>Cajanus</taxon>
    </lineage>
</organism>
<dbReference type="EMBL" id="CM003613">
    <property type="protein sequence ID" value="KYP54211.1"/>
    <property type="molecule type" value="Genomic_DNA"/>
</dbReference>
<evidence type="ECO:0000313" key="2">
    <source>
        <dbReference type="Proteomes" id="UP000075243"/>
    </source>
</evidence>